<dbReference type="InterPro" id="IPR036135">
    <property type="entry name" value="MoeA_linker/N_sf"/>
</dbReference>
<accession>A0A3M9MPV9</accession>
<feature type="domain" description="MoaB/Mog" evidence="7">
    <location>
        <begin position="176"/>
        <end position="314"/>
    </location>
</feature>
<sequence>MISVDEALQLVLQHKMNLGTEEVPLLQAVGRVLAQEVTADRDLPPFDRVTMDGIAIKAQSFASGTRSFHIEKIQAAGSPQTALATAENCIEVMTGAMLPANTDAVVPYEVCEIQNQVATVLAAKVTSGQNIHRQGSDSTAGSILVSGGVTVTPAIIGTLASVGMHQAKVYRMPRVAICSTGDELVDVEQTPLPHQIRRSNAYVLAAALQEAKVPVSLCHLPDAPETMQQELAAILPQHEVLLLSGAVSKGKFDFLPQGLEKLGLATVFHKIAQKPGKPMLFGKLPEGKVVFGFPGNPVSTYVCFQLYFWPWLKASLGLKTQPQKAQLAQPISFPPALGYHVPVTLTNENGVLQALPVKTSGSGDLTSLYKADALLSLPADQDEFKAGESFPLTLL</sequence>
<keyword evidence="6" id="KW-0460">Magnesium</keyword>
<dbReference type="SUPFAM" id="SSF53218">
    <property type="entry name" value="Molybdenum cofactor biosynthesis proteins"/>
    <property type="match status" value="1"/>
</dbReference>
<dbReference type="GO" id="GO:0046872">
    <property type="term" value="F:metal ion binding"/>
    <property type="evidence" value="ECO:0007669"/>
    <property type="project" value="UniProtKB-UniRule"/>
</dbReference>
<dbReference type="Gene3D" id="2.40.340.10">
    <property type="entry name" value="MoeA, C-terminal, domain IV"/>
    <property type="match status" value="1"/>
</dbReference>
<dbReference type="Pfam" id="PF03453">
    <property type="entry name" value="MoeA_N"/>
    <property type="match status" value="1"/>
</dbReference>
<evidence type="ECO:0000256" key="4">
    <source>
        <dbReference type="ARBA" id="ARBA00023150"/>
    </source>
</evidence>
<dbReference type="InterPro" id="IPR005111">
    <property type="entry name" value="MoeA_C_domain_IV"/>
</dbReference>
<dbReference type="Gene3D" id="2.170.190.11">
    <property type="entry name" value="Molybdopterin biosynthesis moea protein, domain 3"/>
    <property type="match status" value="1"/>
</dbReference>
<dbReference type="InterPro" id="IPR036688">
    <property type="entry name" value="MoeA_C_domain_IV_sf"/>
</dbReference>
<keyword evidence="6" id="KW-0479">Metal-binding</keyword>
<gene>
    <name evidence="8" type="ORF">EFA69_15680</name>
</gene>
<dbReference type="RefSeq" id="WP_123134032.1">
    <property type="nucleotide sequence ID" value="NZ_RJJE01000017.1"/>
</dbReference>
<dbReference type="PANTHER" id="PTHR10192:SF5">
    <property type="entry name" value="GEPHYRIN"/>
    <property type="match status" value="1"/>
</dbReference>
<dbReference type="NCBIfam" id="NF045515">
    <property type="entry name" value="Glp_gephyrin"/>
    <property type="match status" value="1"/>
</dbReference>
<comment type="caution">
    <text evidence="8">The sequence shown here is derived from an EMBL/GenBank/DDBJ whole genome shotgun (WGS) entry which is preliminary data.</text>
</comment>
<protein>
    <recommendedName>
        <fullName evidence="6">Molybdopterin molybdenumtransferase</fullName>
        <ecNumber evidence="6">2.10.1.1</ecNumber>
    </recommendedName>
</protein>
<dbReference type="PANTHER" id="PTHR10192">
    <property type="entry name" value="MOLYBDOPTERIN BIOSYNTHESIS PROTEIN"/>
    <property type="match status" value="1"/>
</dbReference>
<dbReference type="Proteomes" id="UP000271010">
    <property type="component" value="Unassembled WGS sequence"/>
</dbReference>
<dbReference type="InterPro" id="IPR001453">
    <property type="entry name" value="MoaB/Mog_dom"/>
</dbReference>
<keyword evidence="6" id="KW-0500">Molybdenum</keyword>
<evidence type="ECO:0000256" key="3">
    <source>
        <dbReference type="ARBA" id="ARBA00010763"/>
    </source>
</evidence>
<comment type="pathway">
    <text evidence="2 6">Cofactor biosynthesis; molybdopterin biosynthesis.</text>
</comment>
<dbReference type="GO" id="GO:0006777">
    <property type="term" value="P:Mo-molybdopterin cofactor biosynthetic process"/>
    <property type="evidence" value="ECO:0007669"/>
    <property type="project" value="UniProtKB-UniRule"/>
</dbReference>
<dbReference type="InterPro" id="IPR038987">
    <property type="entry name" value="MoeA-like"/>
</dbReference>
<dbReference type="GO" id="GO:0005829">
    <property type="term" value="C:cytosol"/>
    <property type="evidence" value="ECO:0007669"/>
    <property type="project" value="TreeGrafter"/>
</dbReference>
<comment type="similarity">
    <text evidence="3 6">Belongs to the MoeA family.</text>
</comment>
<reference evidence="8 9" key="1">
    <citation type="submission" date="2018-11" db="EMBL/GenBank/DDBJ databases">
        <title>Rufibacter latericius sp. nov., isolated from water in Baiyang Lake.</title>
        <authorList>
            <person name="Yang Y."/>
        </authorList>
    </citation>
    <scope>NUCLEOTIDE SEQUENCE [LARGE SCALE GENOMIC DNA]</scope>
    <source>
        <strain evidence="8 9">MCC P1</strain>
    </source>
</reference>
<evidence type="ECO:0000256" key="5">
    <source>
        <dbReference type="ARBA" id="ARBA00047317"/>
    </source>
</evidence>
<dbReference type="NCBIfam" id="TIGR00177">
    <property type="entry name" value="molyb_syn"/>
    <property type="match status" value="1"/>
</dbReference>
<dbReference type="Pfam" id="PF03454">
    <property type="entry name" value="MoeA_C"/>
    <property type="match status" value="1"/>
</dbReference>
<dbReference type="Pfam" id="PF00994">
    <property type="entry name" value="MoCF_biosynth"/>
    <property type="match status" value="1"/>
</dbReference>
<dbReference type="SUPFAM" id="SSF63882">
    <property type="entry name" value="MoeA N-terminal region -like"/>
    <property type="match status" value="1"/>
</dbReference>
<dbReference type="SMART" id="SM00852">
    <property type="entry name" value="MoCF_biosynth"/>
    <property type="match status" value="1"/>
</dbReference>
<keyword evidence="4 6" id="KW-0501">Molybdenum cofactor biosynthesis</keyword>
<dbReference type="EC" id="2.10.1.1" evidence="6"/>
<dbReference type="AlphaFoldDB" id="A0A3M9MPV9"/>
<dbReference type="Gene3D" id="3.40.980.10">
    <property type="entry name" value="MoaB/Mog-like domain"/>
    <property type="match status" value="1"/>
</dbReference>
<comment type="cofactor">
    <cofactor evidence="6">
        <name>Mg(2+)</name>
        <dbReference type="ChEBI" id="CHEBI:18420"/>
    </cofactor>
</comment>
<dbReference type="InterPro" id="IPR036425">
    <property type="entry name" value="MoaB/Mog-like_dom_sf"/>
</dbReference>
<dbReference type="UniPathway" id="UPA00344"/>
<dbReference type="GO" id="GO:0061599">
    <property type="term" value="F:molybdopterin molybdotransferase activity"/>
    <property type="evidence" value="ECO:0007669"/>
    <property type="project" value="UniProtKB-UniRule"/>
</dbReference>
<evidence type="ECO:0000313" key="8">
    <source>
        <dbReference type="EMBL" id="RNI27564.1"/>
    </source>
</evidence>
<dbReference type="CDD" id="cd00887">
    <property type="entry name" value="MoeA"/>
    <property type="match status" value="1"/>
</dbReference>
<evidence type="ECO:0000259" key="7">
    <source>
        <dbReference type="SMART" id="SM00852"/>
    </source>
</evidence>
<evidence type="ECO:0000313" key="9">
    <source>
        <dbReference type="Proteomes" id="UP000271010"/>
    </source>
</evidence>
<dbReference type="OrthoDB" id="9804758at2"/>
<evidence type="ECO:0000256" key="6">
    <source>
        <dbReference type="RuleBase" id="RU365090"/>
    </source>
</evidence>
<evidence type="ECO:0000256" key="2">
    <source>
        <dbReference type="ARBA" id="ARBA00005046"/>
    </source>
</evidence>
<proteinExistence type="inferred from homology"/>
<keyword evidence="6 8" id="KW-0808">Transferase</keyword>
<dbReference type="InterPro" id="IPR008284">
    <property type="entry name" value="MoCF_biosynth_CS"/>
</dbReference>
<comment type="function">
    <text evidence="1 6">Catalyzes the insertion of molybdate into adenylated molybdopterin with the concomitant release of AMP.</text>
</comment>
<dbReference type="SUPFAM" id="SSF63867">
    <property type="entry name" value="MoeA C-terminal domain-like"/>
    <property type="match status" value="1"/>
</dbReference>
<dbReference type="EMBL" id="RJJE01000017">
    <property type="protein sequence ID" value="RNI27564.1"/>
    <property type="molecule type" value="Genomic_DNA"/>
</dbReference>
<organism evidence="8 9">
    <name type="scientific">Rufibacter immobilis</name>
    <dbReference type="NCBI Taxonomy" id="1348778"/>
    <lineage>
        <taxon>Bacteria</taxon>
        <taxon>Pseudomonadati</taxon>
        <taxon>Bacteroidota</taxon>
        <taxon>Cytophagia</taxon>
        <taxon>Cytophagales</taxon>
        <taxon>Hymenobacteraceae</taxon>
        <taxon>Rufibacter</taxon>
    </lineage>
</organism>
<comment type="catalytic activity">
    <reaction evidence="5">
        <text>adenylyl-molybdopterin + molybdate = Mo-molybdopterin + AMP + H(+)</text>
        <dbReference type="Rhea" id="RHEA:35047"/>
        <dbReference type="ChEBI" id="CHEBI:15378"/>
        <dbReference type="ChEBI" id="CHEBI:36264"/>
        <dbReference type="ChEBI" id="CHEBI:62727"/>
        <dbReference type="ChEBI" id="CHEBI:71302"/>
        <dbReference type="ChEBI" id="CHEBI:456215"/>
        <dbReference type="EC" id="2.10.1.1"/>
    </reaction>
</comment>
<keyword evidence="9" id="KW-1185">Reference proteome</keyword>
<evidence type="ECO:0000256" key="1">
    <source>
        <dbReference type="ARBA" id="ARBA00002901"/>
    </source>
</evidence>
<name>A0A3M9MPV9_9BACT</name>
<dbReference type="PROSITE" id="PS01079">
    <property type="entry name" value="MOCF_BIOSYNTHESIS_2"/>
    <property type="match status" value="1"/>
</dbReference>
<dbReference type="Gene3D" id="3.90.105.10">
    <property type="entry name" value="Molybdopterin biosynthesis moea protein, domain 2"/>
    <property type="match status" value="1"/>
</dbReference>
<dbReference type="InterPro" id="IPR005110">
    <property type="entry name" value="MoeA_linker/N"/>
</dbReference>